<evidence type="ECO:0000256" key="3">
    <source>
        <dbReference type="ARBA" id="ARBA00022729"/>
    </source>
</evidence>
<dbReference type="HOGENOM" id="CLU_034085_0_0_9"/>
<name>Q97M89_CLOAB</name>
<dbReference type="Pfam" id="PF24568">
    <property type="entry name" value="CC_PcsB"/>
    <property type="match status" value="1"/>
</dbReference>
<dbReference type="InterPro" id="IPR038765">
    <property type="entry name" value="Papain-like_cys_pep_sf"/>
</dbReference>
<dbReference type="OrthoDB" id="9808890at2"/>
<keyword evidence="2" id="KW-0645">Protease</keyword>
<evidence type="ECO:0000256" key="4">
    <source>
        <dbReference type="ARBA" id="ARBA00022801"/>
    </source>
</evidence>
<dbReference type="Pfam" id="PF00877">
    <property type="entry name" value="NLPC_P60"/>
    <property type="match status" value="1"/>
</dbReference>
<evidence type="ECO:0000313" key="9">
    <source>
        <dbReference type="EMBL" id="AAK78290.1"/>
    </source>
</evidence>
<evidence type="ECO:0000313" key="10">
    <source>
        <dbReference type="Proteomes" id="UP000000814"/>
    </source>
</evidence>
<evidence type="ECO:0000256" key="5">
    <source>
        <dbReference type="ARBA" id="ARBA00022807"/>
    </source>
</evidence>
<gene>
    <name evidence="9" type="ordered locus">CA_C0309</name>
</gene>
<feature type="domain" description="NlpC/P60" evidence="8">
    <location>
        <begin position="254"/>
        <end position="371"/>
    </location>
</feature>
<dbReference type="PROSITE" id="PS51257">
    <property type="entry name" value="PROKAR_LIPOPROTEIN"/>
    <property type="match status" value="1"/>
</dbReference>
<evidence type="ECO:0000256" key="1">
    <source>
        <dbReference type="ARBA" id="ARBA00007074"/>
    </source>
</evidence>
<dbReference type="GeneID" id="44996821"/>
<dbReference type="PATRIC" id="fig|272562.8.peg.498"/>
<dbReference type="InterPro" id="IPR051202">
    <property type="entry name" value="Peptidase_C40"/>
</dbReference>
<dbReference type="SUPFAM" id="SSF54001">
    <property type="entry name" value="Cysteine proteinases"/>
    <property type="match status" value="1"/>
</dbReference>
<dbReference type="STRING" id="272562.CA_C0309"/>
<dbReference type="eggNOG" id="COG0791">
    <property type="taxonomic scope" value="Bacteria"/>
</dbReference>
<keyword evidence="4 9" id="KW-0378">Hydrolase</keyword>
<dbReference type="GO" id="GO:0008234">
    <property type="term" value="F:cysteine-type peptidase activity"/>
    <property type="evidence" value="ECO:0007669"/>
    <property type="project" value="UniProtKB-KW"/>
</dbReference>
<organism evidence="9 10">
    <name type="scientific">Clostridium acetobutylicum (strain ATCC 824 / DSM 792 / JCM 1419 / IAM 19013 / LMG 5710 / NBRC 13948 / NRRL B-527 / VKM B-1787 / 2291 / W)</name>
    <dbReference type="NCBI Taxonomy" id="272562"/>
    <lineage>
        <taxon>Bacteria</taxon>
        <taxon>Bacillati</taxon>
        <taxon>Bacillota</taxon>
        <taxon>Clostridia</taxon>
        <taxon>Eubacteriales</taxon>
        <taxon>Clostridiaceae</taxon>
        <taxon>Clostridium</taxon>
    </lineage>
</organism>
<feature type="signal peptide" evidence="7">
    <location>
        <begin position="1"/>
        <end position="25"/>
    </location>
</feature>
<feature type="coiled-coil region" evidence="6">
    <location>
        <begin position="32"/>
        <end position="94"/>
    </location>
</feature>
<dbReference type="AlphaFoldDB" id="Q97M89"/>
<evidence type="ECO:0000256" key="2">
    <source>
        <dbReference type="ARBA" id="ARBA00022670"/>
    </source>
</evidence>
<keyword evidence="10" id="KW-1185">Reference proteome</keyword>
<dbReference type="InterPro" id="IPR000064">
    <property type="entry name" value="NLP_P60_dom"/>
</dbReference>
<dbReference type="eggNOG" id="COG3883">
    <property type="taxonomic scope" value="Bacteria"/>
</dbReference>
<keyword evidence="3 7" id="KW-0732">Signal</keyword>
<feature type="chain" id="PRO_5004324526" evidence="7">
    <location>
        <begin position="26"/>
        <end position="371"/>
    </location>
</feature>
<dbReference type="PIR" id="G96937">
    <property type="entry name" value="G96937"/>
</dbReference>
<dbReference type="PANTHER" id="PTHR47053:SF1">
    <property type="entry name" value="MUREIN DD-ENDOPEPTIDASE MEPH-RELATED"/>
    <property type="match status" value="1"/>
</dbReference>
<keyword evidence="6" id="KW-0175">Coiled coil</keyword>
<evidence type="ECO:0000256" key="7">
    <source>
        <dbReference type="SAM" id="SignalP"/>
    </source>
</evidence>
<evidence type="ECO:0000259" key="8">
    <source>
        <dbReference type="PROSITE" id="PS51935"/>
    </source>
</evidence>
<dbReference type="Gene3D" id="3.90.1720.10">
    <property type="entry name" value="endopeptidase domain like (from Nostoc punctiforme)"/>
    <property type="match status" value="1"/>
</dbReference>
<dbReference type="GO" id="GO:0006508">
    <property type="term" value="P:proteolysis"/>
    <property type="evidence" value="ECO:0007669"/>
    <property type="project" value="UniProtKB-KW"/>
</dbReference>
<dbReference type="PANTHER" id="PTHR47053">
    <property type="entry name" value="MUREIN DD-ENDOPEPTIDASE MEPH-RELATED"/>
    <property type="match status" value="1"/>
</dbReference>
<dbReference type="KEGG" id="cac:CA_C0309"/>
<comment type="similarity">
    <text evidence="1">Belongs to the peptidase C40 family.</text>
</comment>
<dbReference type="RefSeq" id="WP_010963632.1">
    <property type="nucleotide sequence ID" value="NC_003030.1"/>
</dbReference>
<dbReference type="Gene3D" id="6.10.250.3150">
    <property type="match status" value="1"/>
</dbReference>
<feature type="coiled-coil region" evidence="6">
    <location>
        <begin position="149"/>
        <end position="232"/>
    </location>
</feature>
<reference evidence="9 10" key="1">
    <citation type="journal article" date="2001" name="J. Bacteriol.">
        <title>Genome sequence and comparative analysis of the solvent-producing bacterium Clostridium acetobutylicum.</title>
        <authorList>
            <person name="Nolling J."/>
            <person name="Breton G."/>
            <person name="Omelchenko M.V."/>
            <person name="Makarova K.S."/>
            <person name="Zeng Q."/>
            <person name="Gibson R."/>
            <person name="Lee H.M."/>
            <person name="Dubois J."/>
            <person name="Qiu D."/>
            <person name="Hitti J."/>
            <person name="Wolf Y.I."/>
            <person name="Tatusov R.L."/>
            <person name="Sabathe F."/>
            <person name="Doucette-Stamm L."/>
            <person name="Soucaille P."/>
            <person name="Daly M.J."/>
            <person name="Bennett G.N."/>
            <person name="Koonin E.V."/>
            <person name="Smith D.R."/>
        </authorList>
    </citation>
    <scope>NUCLEOTIDE SEQUENCE [LARGE SCALE GENOMIC DNA]</scope>
    <source>
        <strain evidence="10">ATCC 824 / DSM 792 / JCM 1419 / LMG 5710 / VKM B-1787</strain>
    </source>
</reference>
<dbReference type="Proteomes" id="UP000000814">
    <property type="component" value="Chromosome"/>
</dbReference>
<dbReference type="PROSITE" id="PS51935">
    <property type="entry name" value="NLPC_P60"/>
    <property type="match status" value="1"/>
</dbReference>
<accession>Q97M89</accession>
<protein>
    <submittedName>
        <fullName evidence="9">Cell wall-associated hydrolase</fullName>
    </submittedName>
</protein>
<evidence type="ECO:0000256" key="6">
    <source>
        <dbReference type="SAM" id="Coils"/>
    </source>
</evidence>
<dbReference type="InterPro" id="IPR057309">
    <property type="entry name" value="PcsB_CC"/>
</dbReference>
<keyword evidence="5" id="KW-0788">Thiol protease</keyword>
<dbReference type="EMBL" id="AE001437">
    <property type="protein sequence ID" value="AAK78290.1"/>
    <property type="molecule type" value="Genomic_DNA"/>
</dbReference>
<proteinExistence type="inferred from homology"/>
<sequence>MHRKFLTALIALGITVSCSGNIVFASPLQDQYNQSQQQYQNALKSVQDIENKIEALDNQIGELNNSINDTDKRINESKQNMAITQGKIDQAKQNITNQQEIYGERLRAMYVNGTTAQYIGVILESQSFSDLISRLDAVKDVINYDKGIINNFKTQKQEVENQQKILADQNSKLVALQNENHKKLDDLNNKKNTQNSLIVAAKDEEAKHTNEMQQIQKAMDDEKKKIEALNVSTNIQLKPVSKTTSQNTTIQSSSTNGLAVVKYAETFLNTPYVWGGNKPGGFDCSGLVQYVYAHFGINLPRTTYEQVNQGNPVTGNNLQPGDLLFFEPGSNGPEHVGIYVGDGNFIEAPHTGANVRFSPLRSYCAARRIVN</sequence>